<feature type="transmembrane region" description="Helical" evidence="6">
    <location>
        <begin position="188"/>
        <end position="209"/>
    </location>
</feature>
<sequence length="222" mass="23485">MNEMSILATLAGVHFIALLSPGPDVALVVQNATQHGRKTGVMIALGLSCGILVHLILSLSGISYLVKQQPMLFNLLQLAGGSYLLYLGAGALQSVMAQKNASTPTHSPAPSILGNRRQAFTKGMMTNLLNPKALVFFVSLLSSLIPASMSVSGKVSAAAILVGLSLTWFSCLAWLLTTSAMQQRMQRITRSVDSICAAVFILAGGVILWQASRAIAQTFGWL</sequence>
<organism evidence="7 8">
    <name type="scientific">Vibrio cholerae serotype O1 (strain ATCC 39541 / Classical Ogawa 395 / O395)</name>
    <dbReference type="NCBI Taxonomy" id="345073"/>
    <lineage>
        <taxon>Bacteria</taxon>
        <taxon>Pseudomonadati</taxon>
        <taxon>Pseudomonadota</taxon>
        <taxon>Gammaproteobacteria</taxon>
        <taxon>Vibrionales</taxon>
        <taxon>Vibrionaceae</taxon>
        <taxon>Vibrio</taxon>
    </lineage>
</organism>
<dbReference type="EMBL" id="CP000627">
    <property type="protein sequence ID" value="ABQ22185.1"/>
    <property type="molecule type" value="Genomic_DNA"/>
</dbReference>
<evidence type="ECO:0000256" key="2">
    <source>
        <dbReference type="ARBA" id="ARBA00022475"/>
    </source>
</evidence>
<evidence type="ECO:0000313" key="7">
    <source>
        <dbReference type="EMBL" id="ABQ22185.1"/>
    </source>
</evidence>
<evidence type="ECO:0000256" key="4">
    <source>
        <dbReference type="ARBA" id="ARBA00022989"/>
    </source>
</evidence>
<evidence type="ECO:0000313" key="8">
    <source>
        <dbReference type="Proteomes" id="UP000000249"/>
    </source>
</evidence>
<dbReference type="Proteomes" id="UP000000249">
    <property type="component" value="Chromosome 1"/>
</dbReference>
<dbReference type="Pfam" id="PF01810">
    <property type="entry name" value="LysE"/>
    <property type="match status" value="1"/>
</dbReference>
<keyword evidence="5 6" id="KW-0472">Membrane</keyword>
<evidence type="ECO:0000256" key="1">
    <source>
        <dbReference type="ARBA" id="ARBA00004651"/>
    </source>
</evidence>
<keyword evidence="4 6" id="KW-1133">Transmembrane helix</keyword>
<evidence type="ECO:0000256" key="6">
    <source>
        <dbReference type="SAM" id="Phobius"/>
    </source>
</evidence>
<protein>
    <submittedName>
        <fullName evidence="7">Membrane protein</fullName>
    </submittedName>
</protein>
<feature type="transmembrane region" description="Helical" evidence="6">
    <location>
        <begin position="133"/>
        <end position="151"/>
    </location>
</feature>
<dbReference type="PANTHER" id="PTHR30086">
    <property type="entry name" value="ARGININE EXPORTER PROTEIN ARGO"/>
    <property type="match status" value="1"/>
</dbReference>
<dbReference type="InterPro" id="IPR001123">
    <property type="entry name" value="LeuE-type"/>
</dbReference>
<comment type="subcellular location">
    <subcellularLocation>
        <location evidence="1">Cell membrane</location>
        <topology evidence="1">Multi-pass membrane protein</topology>
    </subcellularLocation>
</comment>
<reference evidence="7 8" key="1">
    <citation type="submission" date="2007-03" db="EMBL/GenBank/DDBJ databases">
        <authorList>
            <person name="Heidelberg J."/>
        </authorList>
    </citation>
    <scope>NUCLEOTIDE SEQUENCE [LARGE SCALE GENOMIC DNA]</scope>
    <source>
        <strain evidence="8">ATCC 39541 / Classical Ogawa 395 / O395</strain>
    </source>
</reference>
<dbReference type="eggNOG" id="COG1280">
    <property type="taxonomic scope" value="Bacteria"/>
</dbReference>
<dbReference type="GO" id="GO:0005886">
    <property type="term" value="C:plasma membrane"/>
    <property type="evidence" value="ECO:0007669"/>
    <property type="project" value="UniProtKB-SubCell"/>
</dbReference>
<dbReference type="OrthoDB" id="581870at2"/>
<dbReference type="PANTHER" id="PTHR30086:SF17">
    <property type="entry name" value="LYSE FAMILY TRANSLOCATOR"/>
    <property type="match status" value="1"/>
</dbReference>
<feature type="transmembrane region" description="Helical" evidence="6">
    <location>
        <begin position="157"/>
        <end position="176"/>
    </location>
</feature>
<dbReference type="GO" id="GO:0015171">
    <property type="term" value="F:amino acid transmembrane transporter activity"/>
    <property type="evidence" value="ECO:0007669"/>
    <property type="project" value="TreeGrafter"/>
</dbReference>
<dbReference type="AlphaFoldDB" id="A0A0H3ALG6"/>
<proteinExistence type="predicted"/>
<keyword evidence="2" id="KW-1003">Cell membrane</keyword>
<gene>
    <name evidence="7" type="ordered locus">VC0395_A2572</name>
</gene>
<feature type="transmembrane region" description="Helical" evidence="6">
    <location>
        <begin position="42"/>
        <end position="66"/>
    </location>
</feature>
<name>A0A0H3ALG6_VIBC3</name>
<keyword evidence="3 6" id="KW-0812">Transmembrane</keyword>
<dbReference type="KEGG" id="vcr:VC395_0223"/>
<accession>A0A0H3ALG6</accession>
<dbReference type="KEGG" id="vco:VC0395_A2572"/>
<evidence type="ECO:0000256" key="3">
    <source>
        <dbReference type="ARBA" id="ARBA00022692"/>
    </source>
</evidence>
<dbReference type="PIRSF" id="PIRSF006324">
    <property type="entry name" value="LeuE"/>
    <property type="match status" value="1"/>
</dbReference>
<dbReference type="RefSeq" id="WP_001004599.1">
    <property type="nucleotide sequence ID" value="NC_009457.1"/>
</dbReference>
<evidence type="ECO:0000256" key="5">
    <source>
        <dbReference type="ARBA" id="ARBA00023136"/>
    </source>
</evidence>
<dbReference type="PATRIC" id="fig|345073.21.peg.211"/>